<evidence type="ECO:0000313" key="1">
    <source>
        <dbReference type="EMBL" id="CAB4132284.1"/>
    </source>
</evidence>
<name>A0A6J5LCS6_9CAUD</name>
<organism evidence="1">
    <name type="scientific">uncultured Caudovirales phage</name>
    <dbReference type="NCBI Taxonomy" id="2100421"/>
    <lineage>
        <taxon>Viruses</taxon>
        <taxon>Duplodnaviria</taxon>
        <taxon>Heunggongvirae</taxon>
        <taxon>Uroviricota</taxon>
        <taxon>Caudoviricetes</taxon>
        <taxon>Peduoviridae</taxon>
        <taxon>Maltschvirus</taxon>
        <taxon>Maltschvirus maltsch</taxon>
    </lineage>
</organism>
<gene>
    <name evidence="1" type="ORF">UFOVP259_14</name>
</gene>
<proteinExistence type="predicted"/>
<reference evidence="1" key="1">
    <citation type="submission" date="2020-04" db="EMBL/GenBank/DDBJ databases">
        <authorList>
            <person name="Chiriac C."/>
            <person name="Salcher M."/>
            <person name="Ghai R."/>
            <person name="Kavagutti S V."/>
        </authorList>
    </citation>
    <scope>NUCLEOTIDE SEQUENCE</scope>
</reference>
<sequence length="99" mass="11644">MARHIAWHQTKIQFAHAGVHHRNSFFNQKFNEHQMKLKAEDYLNNAKDSAALMYRDDTAQNRLAFHVGILEGYIIQMVNIINVQNEALEIFKNSMMEKK</sequence>
<protein>
    <submittedName>
        <fullName evidence="1">Uncharacterized protein</fullName>
    </submittedName>
</protein>
<accession>A0A6J5LCS6</accession>
<dbReference type="EMBL" id="LR796261">
    <property type="protein sequence ID" value="CAB4132284.1"/>
    <property type="molecule type" value="Genomic_DNA"/>
</dbReference>